<dbReference type="Proteomes" id="UP000068026">
    <property type="component" value="Chromosome"/>
</dbReference>
<feature type="signal peptide" evidence="1">
    <location>
        <begin position="1"/>
        <end position="23"/>
    </location>
</feature>
<dbReference type="AlphaFoldDB" id="A0A0X8VBX0"/>
<accession>A0A0X8VBX0</accession>
<reference evidence="5" key="4">
    <citation type="submission" date="2016-11" db="EMBL/GenBank/DDBJ databases">
        <authorList>
            <person name="Jaros S."/>
            <person name="Januszkiewicz K."/>
            <person name="Wedrychowicz H."/>
        </authorList>
    </citation>
    <scope>NUCLEOTIDE SEQUENCE [LARGE SCALE GENOMIC DNA]</scope>
    <source>
        <strain evidence="5">DSM 1682</strain>
    </source>
</reference>
<sequence length="175" mass="17632">MKKFRLAAAVSVAVLTMSVQAMAAPLNCNISSGSSCPTSKAYTSAVKGIQTSNSTQNNCFKSTNIDSVLSQLNCKNNGSSVKGASYVKGTTTAKGSNCTTSTKGSNCYTNAATRVKGASTNNCTTGSNCNTGSNCATGSNCTTTSKAVKGASTTTASNCFNGYNCTGSNCNTSCN</sequence>
<evidence type="ECO:0000313" key="5">
    <source>
        <dbReference type="Proteomes" id="UP000184204"/>
    </source>
</evidence>
<dbReference type="RefSeq" id="WP_066047210.1">
    <property type="nucleotide sequence ID" value="NZ_CP014223.1"/>
</dbReference>
<evidence type="ECO:0000256" key="1">
    <source>
        <dbReference type="SAM" id="SignalP"/>
    </source>
</evidence>
<reference evidence="4" key="2">
    <citation type="submission" date="2016-01" db="EMBL/GenBank/DDBJ databases">
        <authorList>
            <person name="Poehlein A."/>
            <person name="Schlien K."/>
            <person name="Gottschalk G."/>
            <person name="Buckel W."/>
            <person name="Daniel R."/>
        </authorList>
    </citation>
    <scope>NUCLEOTIDE SEQUENCE [LARGE SCALE GENOMIC DNA]</scope>
    <source>
        <strain evidence="4">X2</strain>
    </source>
</reference>
<dbReference type="EMBL" id="CP014223">
    <property type="protein sequence ID" value="AMJ39992.1"/>
    <property type="molecule type" value="Genomic_DNA"/>
</dbReference>
<proteinExistence type="predicted"/>
<reference evidence="3" key="3">
    <citation type="submission" date="2016-11" db="EMBL/GenBank/DDBJ databases">
        <authorList>
            <person name="Varghese N."/>
            <person name="Submissions S."/>
        </authorList>
    </citation>
    <scope>NUCLEOTIDE SEQUENCE</scope>
    <source>
        <strain evidence="3">DSM 1682</strain>
    </source>
</reference>
<evidence type="ECO:0000313" key="4">
    <source>
        <dbReference type="Proteomes" id="UP000068026"/>
    </source>
</evidence>
<organism evidence="3 5">
    <name type="scientific">Anaerotignum propionicum DSM 1682</name>
    <dbReference type="NCBI Taxonomy" id="991789"/>
    <lineage>
        <taxon>Bacteria</taxon>
        <taxon>Bacillati</taxon>
        <taxon>Bacillota</taxon>
        <taxon>Clostridia</taxon>
        <taxon>Lachnospirales</taxon>
        <taxon>Anaerotignaceae</taxon>
        <taxon>Anaerotignum</taxon>
    </lineage>
</organism>
<protein>
    <submittedName>
        <fullName evidence="3">Uncharacterized protein</fullName>
    </submittedName>
</protein>
<dbReference type="EMBL" id="FQUA01000007">
    <property type="protein sequence ID" value="SHE78118.1"/>
    <property type="molecule type" value="Genomic_DNA"/>
</dbReference>
<reference evidence="2 4" key="1">
    <citation type="journal article" date="2016" name="Genome Announc.">
        <title>Complete Genome Sequence of the Amino Acid-Fermenting Clostridium propionicum X2 (DSM 1682).</title>
        <authorList>
            <person name="Poehlein A."/>
            <person name="Schlien K."/>
            <person name="Chowdhury N.P."/>
            <person name="Gottschalk G."/>
            <person name="Buckel W."/>
            <person name="Daniel R."/>
        </authorList>
    </citation>
    <scope>NUCLEOTIDE SEQUENCE [LARGE SCALE GENOMIC DNA]</scope>
    <source>
        <strain evidence="2 4">X2</strain>
    </source>
</reference>
<dbReference type="Proteomes" id="UP000184204">
    <property type="component" value="Unassembled WGS sequence"/>
</dbReference>
<dbReference type="KEGG" id="cpro:CPRO_03820"/>
<keyword evidence="1" id="KW-0732">Signal</keyword>
<feature type="chain" id="PRO_5044547782" evidence="1">
    <location>
        <begin position="24"/>
        <end position="175"/>
    </location>
</feature>
<evidence type="ECO:0000313" key="2">
    <source>
        <dbReference type="EMBL" id="AMJ39992.1"/>
    </source>
</evidence>
<gene>
    <name evidence="2" type="ORF">CPRO_03820</name>
    <name evidence="3" type="ORF">SAMN02745151_01765</name>
</gene>
<keyword evidence="4" id="KW-1185">Reference proteome</keyword>
<name>A0A0X8VBX0_ANAPI</name>
<evidence type="ECO:0000313" key="3">
    <source>
        <dbReference type="EMBL" id="SHE78118.1"/>
    </source>
</evidence>